<dbReference type="Proteomes" id="UP000249016">
    <property type="component" value="Unassembled WGS sequence"/>
</dbReference>
<name>A0A327NSH3_9BACT</name>
<evidence type="ECO:0000313" key="1">
    <source>
        <dbReference type="EMBL" id="RAI76764.1"/>
    </source>
</evidence>
<proteinExistence type="predicted"/>
<dbReference type="OrthoDB" id="5501404at2"/>
<dbReference type="AlphaFoldDB" id="A0A327NSH3"/>
<evidence type="ECO:0000313" key="2">
    <source>
        <dbReference type="Proteomes" id="UP000249016"/>
    </source>
</evidence>
<comment type="caution">
    <text evidence="1">The sequence shown here is derived from an EMBL/GenBank/DDBJ whole genome shotgun (WGS) entry which is preliminary data.</text>
</comment>
<reference evidence="1 2" key="1">
    <citation type="submission" date="2018-06" db="EMBL/GenBank/DDBJ databases">
        <title>Spirosoma sp. HMF3257 Genome sequencing and assembly.</title>
        <authorList>
            <person name="Kang H."/>
            <person name="Cha I."/>
            <person name="Kim H."/>
            <person name="Kang J."/>
            <person name="Joh K."/>
        </authorList>
    </citation>
    <scope>NUCLEOTIDE SEQUENCE [LARGE SCALE GENOMIC DNA]</scope>
    <source>
        <strain evidence="1 2">HMF3257</strain>
    </source>
</reference>
<sequence>MASGDYLSAAGSVRQVVRDIMTNTLIRNISHKVKIIHEAVPELYLENFEPAQEQFLGGAARAIGGAVLKYGKEALIKILEKLIEKFAEVVQKAVVTYLTNRKQEFINAATQQDGVTVKVIFTNVPVMSKLRLIINAMKGQASLGDLADFALPALPIPSLSIVGGRRFD</sequence>
<accession>A0A327NSH3</accession>
<organism evidence="1 2">
    <name type="scientific">Spirosoma telluris</name>
    <dbReference type="NCBI Taxonomy" id="2183553"/>
    <lineage>
        <taxon>Bacteria</taxon>
        <taxon>Pseudomonadati</taxon>
        <taxon>Bacteroidota</taxon>
        <taxon>Cytophagia</taxon>
        <taxon>Cytophagales</taxon>
        <taxon>Cytophagaceae</taxon>
        <taxon>Spirosoma</taxon>
    </lineage>
</organism>
<protein>
    <submittedName>
        <fullName evidence="1">Uncharacterized protein</fullName>
    </submittedName>
</protein>
<dbReference type="RefSeq" id="WP_111346729.1">
    <property type="nucleotide sequence ID" value="NZ_QLII01000001.1"/>
</dbReference>
<dbReference type="EMBL" id="QLII01000001">
    <property type="protein sequence ID" value="RAI76764.1"/>
    <property type="molecule type" value="Genomic_DNA"/>
</dbReference>
<gene>
    <name evidence="1" type="ORF">HMF3257_26015</name>
</gene>
<keyword evidence="2" id="KW-1185">Reference proteome</keyword>